<keyword evidence="1" id="KW-0472">Membrane</keyword>
<protein>
    <submittedName>
        <fullName evidence="2">Uncharacterized protein</fullName>
    </submittedName>
</protein>
<dbReference type="Proteomes" id="UP000244892">
    <property type="component" value="Chromosome"/>
</dbReference>
<accession>A0A2U8FQD0</accession>
<dbReference type="AlphaFoldDB" id="A0A2U8FQD0"/>
<name>A0A2U8FQD0_9BURK</name>
<keyword evidence="3" id="KW-1185">Reference proteome</keyword>
<evidence type="ECO:0000313" key="2">
    <source>
        <dbReference type="EMBL" id="AWI53223.1"/>
    </source>
</evidence>
<feature type="transmembrane region" description="Helical" evidence="1">
    <location>
        <begin position="52"/>
        <end position="74"/>
    </location>
</feature>
<dbReference type="KEGG" id="aon:DEH84_07100"/>
<gene>
    <name evidence="2" type="ORF">DEH84_07100</name>
</gene>
<keyword evidence="1" id="KW-0812">Transmembrane</keyword>
<dbReference type="EMBL" id="CP029210">
    <property type="protein sequence ID" value="AWI53223.1"/>
    <property type="molecule type" value="Genomic_DNA"/>
</dbReference>
<evidence type="ECO:0000313" key="3">
    <source>
        <dbReference type="Proteomes" id="UP000244892"/>
    </source>
</evidence>
<keyword evidence="1" id="KW-1133">Transmembrane helix</keyword>
<evidence type="ECO:0000256" key="1">
    <source>
        <dbReference type="SAM" id="Phobius"/>
    </source>
</evidence>
<proteinExistence type="predicted"/>
<sequence>MAEPTSTALLASVGAFTSAMGFLAASMGVPPPVVMAAILGAATAVGASDRAVMSARSVFAMAMTFCMSLGLGIWAGSKLAGPVLVALLNSLPGLSLHLADDAANPLCTAILAAIGQRELLPLGLAFLRSKAGGA</sequence>
<organism evidence="2 3">
    <name type="scientific">Aquabacterium olei</name>
    <dbReference type="NCBI Taxonomy" id="1296669"/>
    <lineage>
        <taxon>Bacteria</taxon>
        <taxon>Pseudomonadati</taxon>
        <taxon>Pseudomonadota</taxon>
        <taxon>Betaproteobacteria</taxon>
        <taxon>Burkholderiales</taxon>
        <taxon>Aquabacterium</taxon>
    </lineage>
</organism>
<dbReference type="RefSeq" id="WP_109036049.1">
    <property type="nucleotide sequence ID" value="NZ_CP029210.1"/>
</dbReference>
<reference evidence="2 3" key="1">
    <citation type="submission" date="2018-05" db="EMBL/GenBank/DDBJ databases">
        <title>complete genome sequence of Aquabacterium olei NBRC 110486.</title>
        <authorList>
            <person name="Tang B."/>
            <person name="Chang J."/>
            <person name="Zhang L."/>
            <person name="Yang H."/>
        </authorList>
    </citation>
    <scope>NUCLEOTIDE SEQUENCE [LARGE SCALE GENOMIC DNA]</scope>
    <source>
        <strain evidence="2 3">NBRC 110486</strain>
    </source>
</reference>